<proteinExistence type="predicted"/>
<name>A0AAE0YS73_9GAST</name>
<accession>A0AAE0YS73</accession>
<comment type="caution">
    <text evidence="1">The sequence shown here is derived from an EMBL/GenBank/DDBJ whole genome shotgun (WGS) entry which is preliminary data.</text>
</comment>
<dbReference type="EMBL" id="JAWDGP010005584">
    <property type="protein sequence ID" value="KAK3755891.1"/>
    <property type="molecule type" value="Genomic_DNA"/>
</dbReference>
<gene>
    <name evidence="1" type="ORF">RRG08_056159</name>
</gene>
<protein>
    <recommendedName>
        <fullName evidence="3">ATP-dependent DNA helicase</fullName>
    </recommendedName>
</protein>
<evidence type="ECO:0008006" key="3">
    <source>
        <dbReference type="Google" id="ProtNLM"/>
    </source>
</evidence>
<reference evidence="1" key="1">
    <citation type="journal article" date="2023" name="G3 (Bethesda)">
        <title>A reference genome for the long-term kleptoplast-retaining sea slug Elysia crispata morphotype clarki.</title>
        <authorList>
            <person name="Eastman K.E."/>
            <person name="Pendleton A.L."/>
            <person name="Shaikh M.A."/>
            <person name="Suttiyut T."/>
            <person name="Ogas R."/>
            <person name="Tomko P."/>
            <person name="Gavelis G."/>
            <person name="Widhalm J.R."/>
            <person name="Wisecaver J.H."/>
        </authorList>
    </citation>
    <scope>NUCLEOTIDE SEQUENCE</scope>
    <source>
        <strain evidence="1">ECLA1</strain>
    </source>
</reference>
<evidence type="ECO:0000313" key="2">
    <source>
        <dbReference type="Proteomes" id="UP001283361"/>
    </source>
</evidence>
<sequence length="116" mass="13226">MAVKIPQDLFYRDVESLIYAVYNDYSEDHSNEEYLSQRAILTTTLESVDHINTLLANELTSATEYTYLSADSGSESDGHIYPLNNLIPLGLPPHSLRLEVNKQVMLLKILKHQLNF</sequence>
<dbReference type="PANTHER" id="PTHR10492:SF57">
    <property type="entry name" value="ATP-DEPENDENT DNA HELICASE"/>
    <property type="match status" value="1"/>
</dbReference>
<keyword evidence="2" id="KW-1185">Reference proteome</keyword>
<dbReference type="Proteomes" id="UP001283361">
    <property type="component" value="Unassembled WGS sequence"/>
</dbReference>
<dbReference type="AlphaFoldDB" id="A0AAE0YS73"/>
<evidence type="ECO:0000313" key="1">
    <source>
        <dbReference type="EMBL" id="KAK3755891.1"/>
    </source>
</evidence>
<dbReference type="PANTHER" id="PTHR10492">
    <property type="match status" value="1"/>
</dbReference>
<organism evidence="1 2">
    <name type="scientific">Elysia crispata</name>
    <name type="common">lettuce slug</name>
    <dbReference type="NCBI Taxonomy" id="231223"/>
    <lineage>
        <taxon>Eukaryota</taxon>
        <taxon>Metazoa</taxon>
        <taxon>Spiralia</taxon>
        <taxon>Lophotrochozoa</taxon>
        <taxon>Mollusca</taxon>
        <taxon>Gastropoda</taxon>
        <taxon>Heterobranchia</taxon>
        <taxon>Euthyneura</taxon>
        <taxon>Panpulmonata</taxon>
        <taxon>Sacoglossa</taxon>
        <taxon>Placobranchoidea</taxon>
        <taxon>Plakobranchidae</taxon>
        <taxon>Elysia</taxon>
    </lineage>
</organism>